<dbReference type="Gene3D" id="1.10.510.10">
    <property type="entry name" value="Transferase(Phosphotransferase) domain 1"/>
    <property type="match status" value="1"/>
</dbReference>
<dbReference type="AlphaFoldDB" id="A0AAY4DAI1"/>
<dbReference type="PANTHER" id="PTHR48012:SF10">
    <property type="entry name" value="FI20177P1"/>
    <property type="match status" value="1"/>
</dbReference>
<protein>
    <recommendedName>
        <fullName evidence="2">non-specific serine/threonine protein kinase</fullName>
        <ecNumber evidence="2">2.7.11.1</ecNumber>
    </recommendedName>
</protein>
<reference evidence="12 13" key="1">
    <citation type="submission" date="2020-06" db="EMBL/GenBank/DDBJ databases">
        <authorList>
            <consortium name="Wellcome Sanger Institute Data Sharing"/>
        </authorList>
    </citation>
    <scope>NUCLEOTIDE SEQUENCE [LARGE SCALE GENOMIC DNA]</scope>
</reference>
<reference evidence="12" key="2">
    <citation type="submission" date="2025-08" db="UniProtKB">
        <authorList>
            <consortium name="Ensembl"/>
        </authorList>
    </citation>
    <scope>IDENTIFICATION</scope>
</reference>
<dbReference type="GO" id="GO:0005737">
    <property type="term" value="C:cytoplasm"/>
    <property type="evidence" value="ECO:0007669"/>
    <property type="project" value="TreeGrafter"/>
</dbReference>
<evidence type="ECO:0000256" key="8">
    <source>
        <dbReference type="ARBA" id="ARBA00047899"/>
    </source>
</evidence>
<dbReference type="SUPFAM" id="SSF56112">
    <property type="entry name" value="Protein kinase-like (PK-like)"/>
    <property type="match status" value="1"/>
</dbReference>
<keyword evidence="13" id="KW-1185">Reference proteome</keyword>
<dbReference type="GeneTree" id="ENSGT00940000168878"/>
<keyword evidence="3" id="KW-0723">Serine/threonine-protein kinase</keyword>
<dbReference type="PROSITE" id="PS50011">
    <property type="entry name" value="PROTEIN_KINASE_DOM"/>
    <property type="match status" value="1"/>
</dbReference>
<keyword evidence="5 10" id="KW-0547">Nucleotide-binding</keyword>
<evidence type="ECO:0000256" key="7">
    <source>
        <dbReference type="ARBA" id="ARBA00022840"/>
    </source>
</evidence>
<dbReference type="GO" id="GO:0005524">
    <property type="term" value="F:ATP binding"/>
    <property type="evidence" value="ECO:0007669"/>
    <property type="project" value="UniProtKB-UniRule"/>
</dbReference>
<dbReference type="SMART" id="SM00220">
    <property type="entry name" value="S_TKc"/>
    <property type="match status" value="1"/>
</dbReference>
<dbReference type="GO" id="GO:0004674">
    <property type="term" value="F:protein serine/threonine kinase activity"/>
    <property type="evidence" value="ECO:0007669"/>
    <property type="project" value="UniProtKB-KW"/>
</dbReference>
<evidence type="ECO:0000256" key="3">
    <source>
        <dbReference type="ARBA" id="ARBA00022527"/>
    </source>
</evidence>
<evidence type="ECO:0000259" key="11">
    <source>
        <dbReference type="PROSITE" id="PS50011"/>
    </source>
</evidence>
<feature type="domain" description="Protein kinase" evidence="11">
    <location>
        <begin position="15"/>
        <end position="145"/>
    </location>
</feature>
<evidence type="ECO:0000256" key="5">
    <source>
        <dbReference type="ARBA" id="ARBA00022741"/>
    </source>
</evidence>
<feature type="binding site" evidence="10">
    <location>
        <position position="44"/>
    </location>
    <ligand>
        <name>ATP</name>
        <dbReference type="ChEBI" id="CHEBI:30616"/>
    </ligand>
</feature>
<sequence>MVRCSLKFTDPCEDYEILKCIGEGAFGKIHKARNLKTGHLVAMKIQDCTNTNFMASFEECKLLESFNHQNIPKVMDKYYWEQKFYICMELCTGGDLDNIYMGTGSLKESQVAYVAKEILETLLYLHQKGCGAPRAPVMVPTAHRG</sequence>
<evidence type="ECO:0000256" key="1">
    <source>
        <dbReference type="ARBA" id="ARBA00008874"/>
    </source>
</evidence>
<evidence type="ECO:0000256" key="10">
    <source>
        <dbReference type="PROSITE-ProRule" id="PRU10141"/>
    </source>
</evidence>
<dbReference type="PROSITE" id="PS00107">
    <property type="entry name" value="PROTEIN_KINASE_ATP"/>
    <property type="match status" value="1"/>
</dbReference>
<dbReference type="InterPro" id="IPR017441">
    <property type="entry name" value="Protein_kinase_ATP_BS"/>
</dbReference>
<dbReference type="EC" id="2.7.11.1" evidence="2"/>
<comment type="similarity">
    <text evidence="1">Belongs to the protein kinase superfamily. STE Ser/Thr protein kinase family. STE20 subfamily.</text>
</comment>
<comment type="catalytic activity">
    <reaction evidence="8">
        <text>L-threonyl-[protein] + ATP = O-phospho-L-threonyl-[protein] + ADP + H(+)</text>
        <dbReference type="Rhea" id="RHEA:46608"/>
        <dbReference type="Rhea" id="RHEA-COMP:11060"/>
        <dbReference type="Rhea" id="RHEA-COMP:11605"/>
        <dbReference type="ChEBI" id="CHEBI:15378"/>
        <dbReference type="ChEBI" id="CHEBI:30013"/>
        <dbReference type="ChEBI" id="CHEBI:30616"/>
        <dbReference type="ChEBI" id="CHEBI:61977"/>
        <dbReference type="ChEBI" id="CHEBI:456216"/>
        <dbReference type="EC" id="2.7.11.1"/>
    </reaction>
</comment>
<evidence type="ECO:0000256" key="9">
    <source>
        <dbReference type="ARBA" id="ARBA00048679"/>
    </source>
</evidence>
<reference evidence="12" key="3">
    <citation type="submission" date="2025-09" db="UniProtKB">
        <authorList>
            <consortium name="Ensembl"/>
        </authorList>
    </citation>
    <scope>IDENTIFICATION</scope>
</reference>
<dbReference type="InterPro" id="IPR000719">
    <property type="entry name" value="Prot_kinase_dom"/>
</dbReference>
<dbReference type="PANTHER" id="PTHR48012">
    <property type="entry name" value="STERILE20-LIKE KINASE, ISOFORM B-RELATED"/>
    <property type="match status" value="1"/>
</dbReference>
<keyword evidence="6" id="KW-0418">Kinase</keyword>
<keyword evidence="7 10" id="KW-0067">ATP-binding</keyword>
<comment type="catalytic activity">
    <reaction evidence="9">
        <text>L-seryl-[protein] + ATP = O-phospho-L-seryl-[protein] + ADP + H(+)</text>
        <dbReference type="Rhea" id="RHEA:17989"/>
        <dbReference type="Rhea" id="RHEA-COMP:9863"/>
        <dbReference type="Rhea" id="RHEA-COMP:11604"/>
        <dbReference type="ChEBI" id="CHEBI:15378"/>
        <dbReference type="ChEBI" id="CHEBI:29999"/>
        <dbReference type="ChEBI" id="CHEBI:30616"/>
        <dbReference type="ChEBI" id="CHEBI:83421"/>
        <dbReference type="ChEBI" id="CHEBI:456216"/>
        <dbReference type="EC" id="2.7.11.1"/>
    </reaction>
</comment>
<dbReference type="InterPro" id="IPR011009">
    <property type="entry name" value="Kinase-like_dom_sf"/>
</dbReference>
<dbReference type="Pfam" id="PF00069">
    <property type="entry name" value="Pkinase"/>
    <property type="match status" value="1"/>
</dbReference>
<evidence type="ECO:0000313" key="13">
    <source>
        <dbReference type="Proteomes" id="UP000694580"/>
    </source>
</evidence>
<keyword evidence="4" id="KW-0808">Transferase</keyword>
<evidence type="ECO:0000256" key="6">
    <source>
        <dbReference type="ARBA" id="ARBA00022777"/>
    </source>
</evidence>
<organism evidence="12 13">
    <name type="scientific">Denticeps clupeoides</name>
    <name type="common">denticle herring</name>
    <dbReference type="NCBI Taxonomy" id="299321"/>
    <lineage>
        <taxon>Eukaryota</taxon>
        <taxon>Metazoa</taxon>
        <taxon>Chordata</taxon>
        <taxon>Craniata</taxon>
        <taxon>Vertebrata</taxon>
        <taxon>Euteleostomi</taxon>
        <taxon>Actinopterygii</taxon>
        <taxon>Neopterygii</taxon>
        <taxon>Teleostei</taxon>
        <taxon>Clupei</taxon>
        <taxon>Clupeiformes</taxon>
        <taxon>Denticipitoidei</taxon>
        <taxon>Denticipitidae</taxon>
        <taxon>Denticeps</taxon>
    </lineage>
</organism>
<evidence type="ECO:0000256" key="4">
    <source>
        <dbReference type="ARBA" id="ARBA00022679"/>
    </source>
</evidence>
<evidence type="ECO:0000313" key="12">
    <source>
        <dbReference type="Ensembl" id="ENSDCDP00010042428.1"/>
    </source>
</evidence>
<proteinExistence type="inferred from homology"/>
<name>A0AAY4DAI1_9TELE</name>
<evidence type="ECO:0000256" key="2">
    <source>
        <dbReference type="ARBA" id="ARBA00012513"/>
    </source>
</evidence>
<accession>A0AAY4DAI1</accession>
<dbReference type="InterPro" id="IPR050629">
    <property type="entry name" value="STE20/SPS1-PAK"/>
</dbReference>
<dbReference type="Proteomes" id="UP000694580">
    <property type="component" value="Chromosome 11"/>
</dbReference>
<dbReference type="Ensembl" id="ENSDCDT00010052462.1">
    <property type="protein sequence ID" value="ENSDCDP00010042428.1"/>
    <property type="gene ID" value="ENSDCDG00010026711.1"/>
</dbReference>